<reference evidence="3 4" key="1">
    <citation type="submission" date="2016-10" db="EMBL/GenBank/DDBJ databases">
        <authorList>
            <person name="de Groot N.N."/>
        </authorList>
    </citation>
    <scope>NUCLEOTIDE SEQUENCE [LARGE SCALE GENOMIC DNA]</scope>
    <source>
        <strain evidence="3 4">A52C2</strain>
    </source>
</reference>
<keyword evidence="4" id="KW-1185">Reference proteome</keyword>
<dbReference type="STRING" id="1855383.SAMN05216548_106109"/>
<keyword evidence="1" id="KW-0472">Membrane</keyword>
<dbReference type="OrthoDB" id="8480887at2"/>
<sequence length="92" mass="10212">MSGRTAHFLGDNPIRVLLRLIVLSFVVGLVLSVLHIHPVDIYYWAEDMVYRIWNMGFGFIQGGLGYLVVGAVIVVPLFLLSRLLKVGSGRAD</sequence>
<dbReference type="Pfam" id="PF20061">
    <property type="entry name" value="DUF6460"/>
    <property type="match status" value="1"/>
</dbReference>
<organism evidence="3 4">
    <name type="scientific">Faunimonas pinastri</name>
    <dbReference type="NCBI Taxonomy" id="1855383"/>
    <lineage>
        <taxon>Bacteria</taxon>
        <taxon>Pseudomonadati</taxon>
        <taxon>Pseudomonadota</taxon>
        <taxon>Alphaproteobacteria</taxon>
        <taxon>Hyphomicrobiales</taxon>
        <taxon>Afifellaceae</taxon>
        <taxon>Faunimonas</taxon>
    </lineage>
</organism>
<evidence type="ECO:0000313" key="4">
    <source>
        <dbReference type="Proteomes" id="UP000199647"/>
    </source>
</evidence>
<proteinExistence type="predicted"/>
<evidence type="ECO:0000259" key="2">
    <source>
        <dbReference type="Pfam" id="PF20061"/>
    </source>
</evidence>
<feature type="domain" description="DUF6460" evidence="2">
    <location>
        <begin position="52"/>
        <end position="87"/>
    </location>
</feature>
<evidence type="ECO:0000256" key="1">
    <source>
        <dbReference type="SAM" id="Phobius"/>
    </source>
</evidence>
<protein>
    <recommendedName>
        <fullName evidence="2">DUF6460 domain-containing protein</fullName>
    </recommendedName>
</protein>
<accession>A0A1H9HP45</accession>
<name>A0A1H9HP45_9HYPH</name>
<feature type="transmembrane region" description="Helical" evidence="1">
    <location>
        <begin position="57"/>
        <end position="80"/>
    </location>
</feature>
<dbReference type="EMBL" id="FOFG01000006">
    <property type="protein sequence ID" value="SEQ64111.1"/>
    <property type="molecule type" value="Genomic_DNA"/>
</dbReference>
<feature type="transmembrane region" description="Helical" evidence="1">
    <location>
        <begin position="16"/>
        <end position="37"/>
    </location>
</feature>
<keyword evidence="1" id="KW-0812">Transmembrane</keyword>
<dbReference type="InterPro" id="IPR045594">
    <property type="entry name" value="DUF6460"/>
</dbReference>
<dbReference type="RefSeq" id="WP_092496469.1">
    <property type="nucleotide sequence ID" value="NZ_FOFG01000006.1"/>
</dbReference>
<dbReference type="AlphaFoldDB" id="A0A1H9HP45"/>
<dbReference type="Proteomes" id="UP000199647">
    <property type="component" value="Unassembled WGS sequence"/>
</dbReference>
<evidence type="ECO:0000313" key="3">
    <source>
        <dbReference type="EMBL" id="SEQ64111.1"/>
    </source>
</evidence>
<keyword evidence="1" id="KW-1133">Transmembrane helix</keyword>
<gene>
    <name evidence="3" type="ORF">SAMN05216548_106109</name>
</gene>